<dbReference type="EMBL" id="MT670419">
    <property type="protein sequence ID" value="QNO00340.1"/>
    <property type="molecule type" value="Genomic_DNA"/>
</dbReference>
<organism evidence="1 2">
    <name type="scientific">Pseudomonas phage phiPsa315</name>
    <dbReference type="NCBI Taxonomy" id="1460363"/>
    <lineage>
        <taxon>Viruses</taxon>
        <taxon>Duplodnaviria</taxon>
        <taxon>Heunggongvirae</taxon>
        <taxon>Uroviricota</taxon>
        <taxon>Caudoviricetes</taxon>
        <taxon>Vandenendeviridae</taxon>
        <taxon>Gorskivirinae</taxon>
        <taxon>Otagovirus</taxon>
        <taxon>Otagovirus psa315</taxon>
    </lineage>
</organism>
<evidence type="ECO:0000313" key="1">
    <source>
        <dbReference type="EMBL" id="QNO00340.1"/>
    </source>
</evidence>
<evidence type="ECO:0000313" key="2">
    <source>
        <dbReference type="Proteomes" id="UP000516132"/>
    </source>
</evidence>
<proteinExistence type="predicted"/>
<sequence>MIDYTDFKVGDHVRIVGVYEAESLEHFTGQMGVVAEIYPHVAAPFPIYVTFDEDNVKVPFAIKEVELV</sequence>
<name>A0A7G9V234_9CAUD</name>
<keyword evidence="2" id="KW-1185">Reference proteome</keyword>
<protein>
    <submittedName>
        <fullName evidence="1">Uncharacterized protein</fullName>
    </submittedName>
</protein>
<reference evidence="1 2" key="1">
    <citation type="submission" date="2020-06" db="EMBL/GenBank/DDBJ databases">
        <title>Characterization of Pseudomonas phiPsa374-like phages.</title>
        <authorList>
            <person name="Warring S."/>
            <person name="Malone L.M."/>
            <person name="Easingwood R.A."/>
            <person name="Rigano L."/>
            <person name="Frampton R.A."/>
            <person name="Lopez Acedo E."/>
            <person name="Templeton M.D."/>
            <person name="Kleffmann T."/>
            <person name="Bostina M."/>
            <person name="Fineran P.C."/>
        </authorList>
    </citation>
    <scope>NUCLEOTIDE SEQUENCE [LARGE SCALE GENOMIC DNA]</scope>
</reference>
<gene>
    <name evidence="1" type="ORF">phiPsa315_106</name>
</gene>
<accession>A0A7G9V234</accession>
<dbReference type="Proteomes" id="UP000516132">
    <property type="component" value="Segment"/>
</dbReference>